<dbReference type="RefSeq" id="WP_151005066.1">
    <property type="nucleotide sequence ID" value="NZ_VZZK01000057.1"/>
</dbReference>
<accession>A0A6L3SPD0</accession>
<comment type="caution">
    <text evidence="1">The sequence shown here is derived from an EMBL/GenBank/DDBJ whole genome shotgun (WGS) entry which is preliminary data.</text>
</comment>
<sequence length="117" mass="13255">MNIFVTFHIMKTKFRTYIFVVSAISWTIGVNLNQLARASVSNARDGEHVCRIIEAIHVSGDKMLTYTLCLEDQAGCGYEAGRHCSIGLSNETIRKSCDWVPKNQCKPGSKRHWLHQD</sequence>
<dbReference type="EMBL" id="VZZK01000057">
    <property type="protein sequence ID" value="KAB1071010.1"/>
    <property type="molecule type" value="Genomic_DNA"/>
</dbReference>
<proteinExistence type="predicted"/>
<evidence type="ECO:0000313" key="2">
    <source>
        <dbReference type="Proteomes" id="UP000474159"/>
    </source>
</evidence>
<gene>
    <name evidence="1" type="ORF">F6X53_29450</name>
</gene>
<keyword evidence="2" id="KW-1185">Reference proteome</keyword>
<evidence type="ECO:0000313" key="1">
    <source>
        <dbReference type="EMBL" id="KAB1071010.1"/>
    </source>
</evidence>
<organism evidence="1 2">
    <name type="scientific">Methylobacterium soli</name>
    <dbReference type="NCBI Taxonomy" id="553447"/>
    <lineage>
        <taxon>Bacteria</taxon>
        <taxon>Pseudomonadati</taxon>
        <taxon>Pseudomonadota</taxon>
        <taxon>Alphaproteobacteria</taxon>
        <taxon>Hyphomicrobiales</taxon>
        <taxon>Methylobacteriaceae</taxon>
        <taxon>Methylobacterium</taxon>
    </lineage>
</organism>
<protein>
    <submittedName>
        <fullName evidence="1">Uncharacterized protein</fullName>
    </submittedName>
</protein>
<name>A0A6L3SPD0_9HYPH</name>
<dbReference type="AlphaFoldDB" id="A0A6L3SPD0"/>
<reference evidence="1 2" key="1">
    <citation type="submission" date="2019-09" db="EMBL/GenBank/DDBJ databases">
        <title>YIM 48816 draft genome.</title>
        <authorList>
            <person name="Jiang L."/>
        </authorList>
    </citation>
    <scope>NUCLEOTIDE SEQUENCE [LARGE SCALE GENOMIC DNA]</scope>
    <source>
        <strain evidence="1 2">YIM 48816</strain>
    </source>
</reference>
<dbReference type="Proteomes" id="UP000474159">
    <property type="component" value="Unassembled WGS sequence"/>
</dbReference>